<evidence type="ECO:0000256" key="1">
    <source>
        <dbReference type="ARBA" id="ARBA00022630"/>
    </source>
</evidence>
<evidence type="ECO:0000256" key="3">
    <source>
        <dbReference type="ARBA" id="ARBA00023002"/>
    </source>
</evidence>
<keyword evidence="4" id="KW-0503">Monooxygenase</keyword>
<dbReference type="Gene3D" id="3.50.50.60">
    <property type="entry name" value="FAD/NAD(P)-binding domain"/>
    <property type="match status" value="1"/>
</dbReference>
<sequence>MTLTRIAIIGGGPGGLILSRLLQLSHIPFSLFELDASRHTRSQGGTLDIHHDSGQIALAEAGLISEFQKHARSDGEAMKILGKDGRVVWADDGEGRPGGRPEIDRKVLRSMLLDSLDEGAVTWKKKVIDISEDTTATTSAPKFSLHFDDDTTEEGFDLVVGADGAWSQVRSLLTNEKPSYSGITCIEAQIENVDYKYPDLAQRVGKGSCFQLEDSRGILSQRNGDGSIRTSAMVRVAEDWATTCGIDWKDDSVSKKDIIGFMFEDWDLLGKQLVLQSDHPLVIRPLYMLPIEMKWETRPGLTLIGDAAHLMTPFAGVGVNLALADALDLSHAIRSHAEDKTDWYTVLRRFEEKMLTRARIEAKGTFQNLNIMFSGEGADIIARKLGEVMGAGEHDGGQD</sequence>
<evidence type="ECO:0000256" key="4">
    <source>
        <dbReference type="ARBA" id="ARBA00023033"/>
    </source>
</evidence>
<dbReference type="GO" id="GO:0071949">
    <property type="term" value="F:FAD binding"/>
    <property type="evidence" value="ECO:0007669"/>
    <property type="project" value="InterPro"/>
</dbReference>
<dbReference type="InterPro" id="IPR002938">
    <property type="entry name" value="FAD-bd"/>
</dbReference>
<proteinExistence type="predicted"/>
<evidence type="ECO:0000313" key="7">
    <source>
        <dbReference type="Proteomes" id="UP000807342"/>
    </source>
</evidence>
<dbReference type="AlphaFoldDB" id="A0A9P5X3I7"/>
<evidence type="ECO:0000256" key="2">
    <source>
        <dbReference type="ARBA" id="ARBA00022827"/>
    </source>
</evidence>
<comment type="caution">
    <text evidence="6">The sequence shown here is derived from an EMBL/GenBank/DDBJ whole genome shotgun (WGS) entry which is preliminary data.</text>
</comment>
<dbReference type="EMBL" id="MU151580">
    <property type="protein sequence ID" value="KAF9442707.1"/>
    <property type="molecule type" value="Genomic_DNA"/>
</dbReference>
<organism evidence="6 7">
    <name type="scientific">Macrolepiota fuliginosa MF-IS2</name>
    <dbReference type="NCBI Taxonomy" id="1400762"/>
    <lineage>
        <taxon>Eukaryota</taxon>
        <taxon>Fungi</taxon>
        <taxon>Dikarya</taxon>
        <taxon>Basidiomycota</taxon>
        <taxon>Agaricomycotina</taxon>
        <taxon>Agaricomycetes</taxon>
        <taxon>Agaricomycetidae</taxon>
        <taxon>Agaricales</taxon>
        <taxon>Agaricineae</taxon>
        <taxon>Agaricaceae</taxon>
        <taxon>Macrolepiota</taxon>
    </lineage>
</organism>
<keyword evidence="2" id="KW-0274">FAD</keyword>
<name>A0A9P5X3I7_9AGAR</name>
<evidence type="ECO:0000259" key="5">
    <source>
        <dbReference type="Pfam" id="PF01494"/>
    </source>
</evidence>
<dbReference type="GO" id="GO:0004497">
    <property type="term" value="F:monooxygenase activity"/>
    <property type="evidence" value="ECO:0007669"/>
    <property type="project" value="UniProtKB-KW"/>
</dbReference>
<protein>
    <submittedName>
        <fullName evidence="6">FAD/NAD(P)-binding domain-containing protein</fullName>
    </submittedName>
</protein>
<feature type="domain" description="FAD-binding" evidence="5">
    <location>
        <begin position="4"/>
        <end position="216"/>
    </location>
</feature>
<dbReference type="OrthoDB" id="655030at2759"/>
<dbReference type="SUPFAM" id="SSF51905">
    <property type="entry name" value="FAD/NAD(P)-binding domain"/>
    <property type="match status" value="1"/>
</dbReference>
<evidence type="ECO:0000313" key="6">
    <source>
        <dbReference type="EMBL" id="KAF9442707.1"/>
    </source>
</evidence>
<dbReference type="Pfam" id="PF01494">
    <property type="entry name" value="FAD_binding_3"/>
    <property type="match status" value="2"/>
</dbReference>
<dbReference type="PANTHER" id="PTHR46972:SF1">
    <property type="entry name" value="FAD DEPENDENT OXIDOREDUCTASE DOMAIN-CONTAINING PROTEIN"/>
    <property type="match status" value="1"/>
</dbReference>
<gene>
    <name evidence="6" type="ORF">P691DRAFT_779255</name>
</gene>
<reference evidence="6" key="1">
    <citation type="submission" date="2020-11" db="EMBL/GenBank/DDBJ databases">
        <authorList>
            <consortium name="DOE Joint Genome Institute"/>
            <person name="Ahrendt S."/>
            <person name="Riley R."/>
            <person name="Andreopoulos W."/>
            <person name="Labutti K."/>
            <person name="Pangilinan J."/>
            <person name="Ruiz-Duenas F.J."/>
            <person name="Barrasa J.M."/>
            <person name="Sanchez-Garcia M."/>
            <person name="Camarero S."/>
            <person name="Miyauchi S."/>
            <person name="Serrano A."/>
            <person name="Linde D."/>
            <person name="Babiker R."/>
            <person name="Drula E."/>
            <person name="Ayuso-Fernandez I."/>
            <person name="Pacheco R."/>
            <person name="Padilla G."/>
            <person name="Ferreira P."/>
            <person name="Barriuso J."/>
            <person name="Kellner H."/>
            <person name="Castanera R."/>
            <person name="Alfaro M."/>
            <person name="Ramirez L."/>
            <person name="Pisabarro A.G."/>
            <person name="Kuo A."/>
            <person name="Tritt A."/>
            <person name="Lipzen A."/>
            <person name="He G."/>
            <person name="Yan M."/>
            <person name="Ng V."/>
            <person name="Cullen D."/>
            <person name="Martin F."/>
            <person name="Rosso M.-N."/>
            <person name="Henrissat B."/>
            <person name="Hibbett D."/>
            <person name="Martinez A.T."/>
            <person name="Grigoriev I.V."/>
        </authorList>
    </citation>
    <scope>NUCLEOTIDE SEQUENCE</scope>
    <source>
        <strain evidence="6">MF-IS2</strain>
    </source>
</reference>
<dbReference type="PRINTS" id="PR00420">
    <property type="entry name" value="RNGMNOXGNASE"/>
</dbReference>
<accession>A0A9P5X3I7</accession>
<keyword evidence="1" id="KW-0285">Flavoprotein</keyword>
<keyword evidence="7" id="KW-1185">Reference proteome</keyword>
<dbReference type="PANTHER" id="PTHR46972">
    <property type="entry name" value="MONOOXYGENASE ASQM-RELATED"/>
    <property type="match status" value="1"/>
</dbReference>
<keyword evidence="3" id="KW-0560">Oxidoreductase</keyword>
<dbReference type="InterPro" id="IPR036188">
    <property type="entry name" value="FAD/NAD-bd_sf"/>
</dbReference>
<feature type="domain" description="FAD-binding" evidence="5">
    <location>
        <begin position="301"/>
        <end position="335"/>
    </location>
</feature>
<dbReference type="Proteomes" id="UP000807342">
    <property type="component" value="Unassembled WGS sequence"/>
</dbReference>